<keyword evidence="2" id="KW-1133">Transmembrane helix</keyword>
<comment type="caution">
    <text evidence="3">The sequence shown here is derived from an EMBL/GenBank/DDBJ whole genome shotgun (WGS) entry which is preliminary data.</text>
</comment>
<feature type="region of interest" description="Disordered" evidence="1">
    <location>
        <begin position="124"/>
        <end position="161"/>
    </location>
</feature>
<evidence type="ECO:0000313" key="4">
    <source>
        <dbReference type="Proteomes" id="UP000673821"/>
    </source>
</evidence>
<evidence type="ECO:0000256" key="2">
    <source>
        <dbReference type="SAM" id="Phobius"/>
    </source>
</evidence>
<feature type="transmembrane region" description="Helical" evidence="2">
    <location>
        <begin position="58"/>
        <end position="82"/>
    </location>
</feature>
<feature type="compositionally biased region" description="Polar residues" evidence="1">
    <location>
        <begin position="131"/>
        <end position="156"/>
    </location>
</feature>
<protein>
    <submittedName>
        <fullName evidence="3">Uncharacterized protein</fullName>
    </submittedName>
</protein>
<sequence length="266" mass="27799">MIRIRLNAFALLLHGIAWVCTDTDTGRLQVRVGGFNLFWRHAAAAEQRRHFGLRMDRCFVKIPLITTVAAAVAVITCSSAYAQSSLGSMRTQYSSGNPPRGGQAGSDSSLSLLLGLPPDYEMNYLSGDDATGSTRSQTSKGARQTRSTKSPQSARISSLYGAPTDCEDSYSAHLGSQPRNKDGARQIASYGLAAVEGLSSPGAGSGGGDSLGKVTVRPNSGRVRTGQQSNGSVLGSSIMAPESSFATRLNSAAGGDAAATLHRSPW</sequence>
<keyword evidence="4" id="KW-1185">Reference proteome</keyword>
<feature type="region of interest" description="Disordered" evidence="1">
    <location>
        <begin position="200"/>
        <end position="236"/>
    </location>
</feature>
<feature type="region of interest" description="Disordered" evidence="1">
    <location>
        <begin position="89"/>
        <end position="108"/>
    </location>
</feature>
<accession>A0ABM8SQ28</accession>
<proteinExistence type="predicted"/>
<evidence type="ECO:0000256" key="1">
    <source>
        <dbReference type="SAM" id="MobiDB-lite"/>
    </source>
</evidence>
<evidence type="ECO:0000313" key="3">
    <source>
        <dbReference type="EMBL" id="CAE6824338.1"/>
    </source>
</evidence>
<keyword evidence="2" id="KW-0812">Transmembrane</keyword>
<dbReference type="Proteomes" id="UP000673821">
    <property type="component" value="Unassembled WGS sequence"/>
</dbReference>
<dbReference type="EMBL" id="CAJNBH010000023">
    <property type="protein sequence ID" value="CAE6824338.1"/>
    <property type="molecule type" value="Genomic_DNA"/>
</dbReference>
<name>A0ABM8SQ28_9BURK</name>
<gene>
    <name evidence="3" type="ORF">R69776_06306</name>
</gene>
<feature type="compositionally biased region" description="Polar residues" evidence="1">
    <location>
        <begin position="225"/>
        <end position="235"/>
    </location>
</feature>
<organism evidence="3 4">
    <name type="scientific">Paraburkholderia nemoris</name>
    <dbReference type="NCBI Taxonomy" id="2793076"/>
    <lineage>
        <taxon>Bacteria</taxon>
        <taxon>Pseudomonadati</taxon>
        <taxon>Pseudomonadota</taxon>
        <taxon>Betaproteobacteria</taxon>
        <taxon>Burkholderiales</taxon>
        <taxon>Burkholderiaceae</taxon>
        <taxon>Paraburkholderia</taxon>
    </lineage>
</organism>
<reference evidence="3 4" key="1">
    <citation type="submission" date="2021-02" db="EMBL/GenBank/DDBJ databases">
        <authorList>
            <person name="Vanwijnsberghe S."/>
        </authorList>
    </citation>
    <scope>NUCLEOTIDE SEQUENCE [LARGE SCALE GENOMIC DNA]</scope>
    <source>
        <strain evidence="3 4">R-69776</strain>
    </source>
</reference>
<keyword evidence="2" id="KW-0472">Membrane</keyword>